<protein>
    <recommendedName>
        <fullName evidence="4">DUF2721 domain-containing protein</fullName>
    </recommendedName>
</protein>
<feature type="transmembrane region" description="Helical" evidence="1">
    <location>
        <begin position="81"/>
        <end position="109"/>
    </location>
</feature>
<accession>A0ABU1V144</accession>
<sequence length="155" mass="17263">MSSTPEVMMSFSDVAHAIQLALAPVFLLTGIAGLLNVMAARLARIIDRGRSLTEQELPLHLQNNPDIFQKELSRLERRRHYASLAITACTCSALLVCTVIAVIFLQVLLQAEFKWVISFLFTASTLTLIVGLGYFLREVHLATRTVRIQIIKPAE</sequence>
<comment type="caution">
    <text evidence="2">The sequence shown here is derived from an EMBL/GenBank/DDBJ whole genome shotgun (WGS) entry which is preliminary data.</text>
</comment>
<keyword evidence="1" id="KW-0812">Transmembrane</keyword>
<feature type="transmembrane region" description="Helical" evidence="1">
    <location>
        <begin position="115"/>
        <end position="136"/>
    </location>
</feature>
<evidence type="ECO:0008006" key="4">
    <source>
        <dbReference type="Google" id="ProtNLM"/>
    </source>
</evidence>
<keyword evidence="1" id="KW-0472">Membrane</keyword>
<gene>
    <name evidence="2" type="ORF">J2X05_003199</name>
</gene>
<evidence type="ECO:0000313" key="2">
    <source>
        <dbReference type="EMBL" id="MDR7091164.1"/>
    </source>
</evidence>
<dbReference type="InterPro" id="IPR021279">
    <property type="entry name" value="DUF2721"/>
</dbReference>
<organism evidence="2 3">
    <name type="scientific">Cellvibrio fibrivorans</name>
    <dbReference type="NCBI Taxonomy" id="126350"/>
    <lineage>
        <taxon>Bacteria</taxon>
        <taxon>Pseudomonadati</taxon>
        <taxon>Pseudomonadota</taxon>
        <taxon>Gammaproteobacteria</taxon>
        <taxon>Cellvibrionales</taxon>
        <taxon>Cellvibrionaceae</taxon>
        <taxon>Cellvibrio</taxon>
    </lineage>
</organism>
<name>A0ABU1V144_9GAMM</name>
<feature type="transmembrane region" description="Helical" evidence="1">
    <location>
        <begin position="20"/>
        <end position="40"/>
    </location>
</feature>
<dbReference type="RefSeq" id="WP_310074135.1">
    <property type="nucleotide sequence ID" value="NZ_JAVDVX010000006.1"/>
</dbReference>
<dbReference type="EMBL" id="JAVDVX010000006">
    <property type="protein sequence ID" value="MDR7091164.1"/>
    <property type="molecule type" value="Genomic_DNA"/>
</dbReference>
<keyword evidence="1" id="KW-1133">Transmembrane helix</keyword>
<reference evidence="2 3" key="1">
    <citation type="submission" date="2023-07" db="EMBL/GenBank/DDBJ databases">
        <title>Sorghum-associated microbial communities from plants grown in Nebraska, USA.</title>
        <authorList>
            <person name="Schachtman D."/>
        </authorList>
    </citation>
    <scope>NUCLEOTIDE SEQUENCE [LARGE SCALE GENOMIC DNA]</scope>
    <source>
        <strain evidence="2 3">BE190</strain>
    </source>
</reference>
<proteinExistence type="predicted"/>
<dbReference type="Proteomes" id="UP001253595">
    <property type="component" value="Unassembled WGS sequence"/>
</dbReference>
<dbReference type="Pfam" id="PF11026">
    <property type="entry name" value="DUF2721"/>
    <property type="match status" value="1"/>
</dbReference>
<keyword evidence="3" id="KW-1185">Reference proteome</keyword>
<evidence type="ECO:0000256" key="1">
    <source>
        <dbReference type="SAM" id="Phobius"/>
    </source>
</evidence>
<evidence type="ECO:0000313" key="3">
    <source>
        <dbReference type="Proteomes" id="UP001253595"/>
    </source>
</evidence>